<keyword evidence="5 6" id="KW-0472">Membrane</keyword>
<feature type="transmembrane region" description="Helical" evidence="6">
    <location>
        <begin position="136"/>
        <end position="159"/>
    </location>
</feature>
<reference evidence="8 9" key="1">
    <citation type="submission" date="2018-06" db="EMBL/GenBank/DDBJ databases">
        <authorList>
            <consortium name="Pathogen Informatics"/>
            <person name="Doyle S."/>
        </authorList>
    </citation>
    <scope>NUCLEOTIDE SEQUENCE [LARGE SCALE GENOMIC DNA]</scope>
    <source>
        <strain evidence="8 9">NCTC12264</strain>
    </source>
</reference>
<dbReference type="EMBL" id="UFUZ01000001">
    <property type="protein sequence ID" value="SUX26166.1"/>
    <property type="molecule type" value="Genomic_DNA"/>
</dbReference>
<accession>A0A381EGS7</accession>
<sequence length="202" mass="23317">MQEIFNFIIETASAWGYLGIIILMTLESCFIPFPSEVVMIPTGYLAHKGELDFSLCILSGVFGSVLGALINYYLCFFWGRDFILRYGRFFGITEERFTKFEVFFNRHGEFSTFVCRLLPGIRQYISMPAGLAKMRLINFVIFTAAGSGIWVSILVFLGYFLGENEDLIKEYLHQILLFILLFVLIASLIYIKIKKPFTKEKR</sequence>
<evidence type="ECO:0000259" key="7">
    <source>
        <dbReference type="Pfam" id="PF09335"/>
    </source>
</evidence>
<evidence type="ECO:0000313" key="8">
    <source>
        <dbReference type="EMBL" id="SUX26166.1"/>
    </source>
</evidence>
<comment type="subcellular location">
    <subcellularLocation>
        <location evidence="1">Cell membrane</location>
        <topology evidence="1">Multi-pass membrane protein</topology>
    </subcellularLocation>
</comment>
<dbReference type="PANTHER" id="PTHR42709:SF6">
    <property type="entry name" value="UNDECAPRENYL PHOSPHATE TRANSPORTER A"/>
    <property type="match status" value="1"/>
</dbReference>
<evidence type="ECO:0000256" key="2">
    <source>
        <dbReference type="ARBA" id="ARBA00022475"/>
    </source>
</evidence>
<dbReference type="Pfam" id="PF09335">
    <property type="entry name" value="VTT_dom"/>
    <property type="match status" value="1"/>
</dbReference>
<proteinExistence type="predicted"/>
<dbReference type="GO" id="GO:0005886">
    <property type="term" value="C:plasma membrane"/>
    <property type="evidence" value="ECO:0007669"/>
    <property type="project" value="UniProtKB-SubCell"/>
</dbReference>
<organism evidence="8 9">
    <name type="scientific">Campylobacter upsaliensis</name>
    <dbReference type="NCBI Taxonomy" id="28080"/>
    <lineage>
        <taxon>Bacteria</taxon>
        <taxon>Pseudomonadati</taxon>
        <taxon>Campylobacterota</taxon>
        <taxon>Epsilonproteobacteria</taxon>
        <taxon>Campylobacterales</taxon>
        <taxon>Campylobacteraceae</taxon>
        <taxon>Campylobacter</taxon>
    </lineage>
</organism>
<evidence type="ECO:0000256" key="4">
    <source>
        <dbReference type="ARBA" id="ARBA00022989"/>
    </source>
</evidence>
<keyword evidence="4 6" id="KW-1133">Transmembrane helix</keyword>
<keyword evidence="3 6" id="KW-0812">Transmembrane</keyword>
<keyword evidence="2" id="KW-1003">Cell membrane</keyword>
<gene>
    <name evidence="8" type="primary">yabI</name>
    <name evidence="8" type="ORF">NCTC12264_00387</name>
</gene>
<evidence type="ECO:0000256" key="5">
    <source>
        <dbReference type="ARBA" id="ARBA00023136"/>
    </source>
</evidence>
<feature type="transmembrane region" description="Helical" evidence="6">
    <location>
        <begin position="53"/>
        <end position="78"/>
    </location>
</feature>
<dbReference type="AlphaFoldDB" id="A0A381EGS7"/>
<feature type="transmembrane region" description="Helical" evidence="6">
    <location>
        <begin position="12"/>
        <end position="33"/>
    </location>
</feature>
<feature type="domain" description="VTT" evidence="7">
    <location>
        <begin position="33"/>
        <end position="159"/>
    </location>
</feature>
<dbReference type="InterPro" id="IPR032816">
    <property type="entry name" value="VTT_dom"/>
</dbReference>
<dbReference type="Proteomes" id="UP000254161">
    <property type="component" value="Unassembled WGS sequence"/>
</dbReference>
<feature type="transmembrane region" description="Helical" evidence="6">
    <location>
        <begin position="171"/>
        <end position="193"/>
    </location>
</feature>
<dbReference type="InterPro" id="IPR051311">
    <property type="entry name" value="DedA_domain"/>
</dbReference>
<protein>
    <submittedName>
        <fullName evidence="8">Putative integral membrane protein (DedA homolog)</fullName>
    </submittedName>
</protein>
<dbReference type="RefSeq" id="WP_115629058.1">
    <property type="nucleotide sequence ID" value="NZ_JANKIR010000007.1"/>
</dbReference>
<evidence type="ECO:0000256" key="6">
    <source>
        <dbReference type="SAM" id="Phobius"/>
    </source>
</evidence>
<evidence type="ECO:0000256" key="3">
    <source>
        <dbReference type="ARBA" id="ARBA00022692"/>
    </source>
</evidence>
<name>A0A381EGS7_CAMUP</name>
<evidence type="ECO:0000313" key="9">
    <source>
        <dbReference type="Proteomes" id="UP000254161"/>
    </source>
</evidence>
<dbReference type="PANTHER" id="PTHR42709">
    <property type="entry name" value="ALKALINE PHOSPHATASE LIKE PROTEIN"/>
    <property type="match status" value="1"/>
</dbReference>
<evidence type="ECO:0000256" key="1">
    <source>
        <dbReference type="ARBA" id="ARBA00004651"/>
    </source>
</evidence>